<dbReference type="PANTHER" id="PTHR42850:SF2">
    <property type="entry name" value="BLL5683 PROTEIN"/>
    <property type="match status" value="1"/>
</dbReference>
<gene>
    <name evidence="3" type="ORF">GPY61_00645</name>
</gene>
<dbReference type="GO" id="GO:0005737">
    <property type="term" value="C:cytoplasm"/>
    <property type="evidence" value="ECO:0007669"/>
    <property type="project" value="TreeGrafter"/>
</dbReference>
<dbReference type="CDD" id="cd00838">
    <property type="entry name" value="MPP_superfamily"/>
    <property type="match status" value="1"/>
</dbReference>
<evidence type="ECO:0000313" key="3">
    <source>
        <dbReference type="EMBL" id="MVW58432.1"/>
    </source>
</evidence>
<dbReference type="SUPFAM" id="SSF56300">
    <property type="entry name" value="Metallo-dependent phosphatases"/>
    <property type="match status" value="1"/>
</dbReference>
<dbReference type="GO" id="GO:0016791">
    <property type="term" value="F:phosphatase activity"/>
    <property type="evidence" value="ECO:0007669"/>
    <property type="project" value="TreeGrafter"/>
</dbReference>
<evidence type="ECO:0000259" key="2">
    <source>
        <dbReference type="Pfam" id="PF12850"/>
    </source>
</evidence>
<protein>
    <submittedName>
        <fullName evidence="3">Metallophosphoesterase</fullName>
    </submittedName>
</protein>
<keyword evidence="4" id="KW-1185">Reference proteome</keyword>
<dbReference type="InterPro" id="IPR011152">
    <property type="entry name" value="Pesterase_MJ0912"/>
</dbReference>
<dbReference type="PIRSF" id="PIRSF000883">
    <property type="entry name" value="Pesterase_MJ0912"/>
    <property type="match status" value="1"/>
</dbReference>
<dbReference type="InterPro" id="IPR024654">
    <property type="entry name" value="Calcineurin-like_PHP_lpxH"/>
</dbReference>
<comment type="similarity">
    <text evidence="1">Belongs to the metallophosphoesterase superfamily. YfcE family.</text>
</comment>
<dbReference type="Gene3D" id="3.60.21.10">
    <property type="match status" value="1"/>
</dbReference>
<dbReference type="Proteomes" id="UP000443353">
    <property type="component" value="Unassembled WGS sequence"/>
</dbReference>
<dbReference type="AlphaFoldDB" id="A0A7X3FV14"/>
<feature type="domain" description="Calcineurin-like phosphoesterase" evidence="2">
    <location>
        <begin position="1"/>
        <end position="208"/>
    </location>
</feature>
<comment type="caution">
    <text evidence="3">The sequence shown here is derived from an EMBL/GenBank/DDBJ whole genome shotgun (WGS) entry which is preliminary data.</text>
</comment>
<reference evidence="3 4" key="1">
    <citation type="submission" date="2019-12" db="EMBL/GenBank/DDBJ databases">
        <authorList>
            <person name="Li C."/>
            <person name="Zhao J."/>
        </authorList>
    </citation>
    <scope>NUCLEOTIDE SEQUENCE [LARGE SCALE GENOMIC DNA]</scope>
    <source>
        <strain evidence="3 4">NEAU-DD11</strain>
    </source>
</reference>
<dbReference type="InterPro" id="IPR029052">
    <property type="entry name" value="Metallo-depent_PP-like"/>
</dbReference>
<dbReference type="InterPro" id="IPR050126">
    <property type="entry name" value="Ap4A_hydrolase"/>
</dbReference>
<evidence type="ECO:0000313" key="4">
    <source>
        <dbReference type="Proteomes" id="UP000443353"/>
    </source>
</evidence>
<name>A0A7X3FV14_9BURK</name>
<accession>A0A7X3FV14</accession>
<dbReference type="EMBL" id="WSES01000001">
    <property type="protein sequence ID" value="MVW58432.1"/>
    <property type="molecule type" value="Genomic_DNA"/>
</dbReference>
<organism evidence="3 4">
    <name type="scientific">Massilia cellulosiltytica</name>
    <dbReference type="NCBI Taxonomy" id="2683234"/>
    <lineage>
        <taxon>Bacteria</taxon>
        <taxon>Pseudomonadati</taxon>
        <taxon>Pseudomonadota</taxon>
        <taxon>Betaproteobacteria</taxon>
        <taxon>Burkholderiales</taxon>
        <taxon>Oxalobacteraceae</taxon>
        <taxon>Telluria group</taxon>
        <taxon>Massilia</taxon>
    </lineage>
</organism>
<dbReference type="RefSeq" id="WP_056126806.1">
    <property type="nucleotide sequence ID" value="NZ_WSES01000001.1"/>
</dbReference>
<evidence type="ECO:0000256" key="1">
    <source>
        <dbReference type="ARBA" id="ARBA00008950"/>
    </source>
</evidence>
<dbReference type="Pfam" id="PF12850">
    <property type="entry name" value="Metallophos_2"/>
    <property type="match status" value="1"/>
</dbReference>
<proteinExistence type="inferred from homology"/>
<dbReference type="PANTHER" id="PTHR42850">
    <property type="entry name" value="METALLOPHOSPHOESTERASE"/>
    <property type="match status" value="1"/>
</dbReference>
<sequence>MRLALLTDLHANREAVEACLAHAERQHIDQYAFTGDFVGYGADPAWVVRTVMAYVARGAVAVQGNHDYAVTRPPSARMHAEAREVIAWTGGQLDAEQLAFLAALPLIQRHGHACFVHASAHAPERWEYVTGIAEAERSIRASGSRIVFSGHVHAPALYRRADDGRMGRHVPQAGEAVPLQPQHQYLVLPGAVGQPRDQNNAACYAVFDDAAREIQYFRVPYDHGVAARKVIAAGLPIVFAMRLVEGI</sequence>